<name>A0A7X4VWR6_9GAMM</name>
<dbReference type="InterPro" id="IPR016181">
    <property type="entry name" value="Acyl_CoA_acyltransferase"/>
</dbReference>
<dbReference type="PANTHER" id="PTHR43877">
    <property type="entry name" value="AMINOALKYLPHOSPHONATE N-ACETYLTRANSFERASE-RELATED-RELATED"/>
    <property type="match status" value="1"/>
</dbReference>
<evidence type="ECO:0000256" key="1">
    <source>
        <dbReference type="ARBA" id="ARBA00022679"/>
    </source>
</evidence>
<dbReference type="InterPro" id="IPR000182">
    <property type="entry name" value="GNAT_dom"/>
</dbReference>
<sequence>MSLQLIPARRTRGVTKKRARARARAGSPSWNTRVLAPSEHGLYADELRRLTHEEQARQQGELVHGIDLDAYITKILEQADIAVLIVEGHLAGFCAFYTYDPGQPSAFITLFILAPETRHCGMAEPLLEVAAAAAVAKGFGTLTLRVRHRNWSAIRFYLRQGFRESGRYGRDLEMCMPLTRSFALAKHRNRQFARGMAS</sequence>
<dbReference type="EMBL" id="WUTS01000001">
    <property type="protein sequence ID" value="NAW11606.1"/>
    <property type="molecule type" value="Genomic_DNA"/>
</dbReference>
<accession>A0A7X4VWR6</accession>
<dbReference type="InterPro" id="IPR050832">
    <property type="entry name" value="Bact_Acetyltransf"/>
</dbReference>
<dbReference type="AlphaFoldDB" id="A0A7X4VWR6"/>
<proteinExistence type="predicted"/>
<dbReference type="RefSeq" id="WP_161422373.1">
    <property type="nucleotide sequence ID" value="NZ_JARWMY010000014.1"/>
</dbReference>
<feature type="domain" description="N-acetyltransferase" evidence="3">
    <location>
        <begin position="45"/>
        <end position="179"/>
    </location>
</feature>
<keyword evidence="5" id="KW-1185">Reference proteome</keyword>
<dbReference type="PANTHER" id="PTHR43877:SF2">
    <property type="entry name" value="AMINOALKYLPHOSPHONATE N-ACETYLTRANSFERASE-RELATED"/>
    <property type="match status" value="1"/>
</dbReference>
<evidence type="ECO:0000259" key="3">
    <source>
        <dbReference type="PROSITE" id="PS51186"/>
    </source>
</evidence>
<keyword evidence="2" id="KW-0012">Acyltransferase</keyword>
<keyword evidence="1 4" id="KW-0808">Transferase</keyword>
<evidence type="ECO:0000313" key="5">
    <source>
        <dbReference type="Proteomes" id="UP000448235"/>
    </source>
</evidence>
<comment type="caution">
    <text evidence="4">The sequence shown here is derived from an EMBL/GenBank/DDBJ whole genome shotgun (WGS) entry which is preliminary data.</text>
</comment>
<dbReference type="PROSITE" id="PS51186">
    <property type="entry name" value="GNAT"/>
    <property type="match status" value="1"/>
</dbReference>
<dbReference type="Gene3D" id="3.40.630.30">
    <property type="match status" value="1"/>
</dbReference>
<gene>
    <name evidence="4" type="ORF">GRB80_01965</name>
</gene>
<dbReference type="SUPFAM" id="SSF55729">
    <property type="entry name" value="Acyl-CoA N-acyltransferases (Nat)"/>
    <property type="match status" value="1"/>
</dbReference>
<dbReference type="Proteomes" id="UP000448235">
    <property type="component" value="Unassembled WGS sequence"/>
</dbReference>
<dbReference type="GO" id="GO:0016747">
    <property type="term" value="F:acyltransferase activity, transferring groups other than amino-acyl groups"/>
    <property type="evidence" value="ECO:0007669"/>
    <property type="project" value="InterPro"/>
</dbReference>
<protein>
    <submittedName>
        <fullName evidence="4">GNAT family N-acetyltransferase</fullName>
    </submittedName>
</protein>
<evidence type="ECO:0000256" key="2">
    <source>
        <dbReference type="ARBA" id="ARBA00023315"/>
    </source>
</evidence>
<organism evidence="4 5">
    <name type="scientific">Halomonas icarae</name>
    <dbReference type="NCBI Taxonomy" id="2691040"/>
    <lineage>
        <taxon>Bacteria</taxon>
        <taxon>Pseudomonadati</taxon>
        <taxon>Pseudomonadota</taxon>
        <taxon>Gammaproteobacteria</taxon>
        <taxon>Oceanospirillales</taxon>
        <taxon>Halomonadaceae</taxon>
        <taxon>Halomonas</taxon>
    </lineage>
</organism>
<reference evidence="4 5" key="1">
    <citation type="submission" date="2019-12" db="EMBL/GenBank/DDBJ databases">
        <title>Draft genome sequencing of Halomonas icarensis D1-1.</title>
        <authorList>
            <person name="Pandiyan K."/>
            <person name="Kushwaha P."/>
            <person name="Gowdham M."/>
            <person name="Chakdar H."/>
            <person name="Singh A."/>
            <person name="Kumar M."/>
            <person name="Saxena A.K."/>
        </authorList>
    </citation>
    <scope>NUCLEOTIDE SEQUENCE [LARGE SCALE GENOMIC DNA]</scope>
    <source>
        <strain evidence="4 5">D1-1</strain>
    </source>
</reference>
<dbReference type="Pfam" id="PF00583">
    <property type="entry name" value="Acetyltransf_1"/>
    <property type="match status" value="1"/>
</dbReference>
<evidence type="ECO:0000313" key="4">
    <source>
        <dbReference type="EMBL" id="NAW11606.1"/>
    </source>
</evidence>